<sequence>MRSLLGTLCALSVFAATGYSLSCTQCLNQNGISCSGANVTCSTNQVCASVHLRASIPSLGYSNRDMFARDCTSQGLCNLYGSFSFPNSKVTFASSCCSTDNCTSTLPTIPDNINQPNGLTCPTCFSSDGSLCDASQSIPCTGNENMCYVENAIATGFFPILARGCASKSVCDIANVEQLFIRNYLGYNANTLCSSAASNGTIYHGFLLPAAIFTALIKFMFG</sequence>
<dbReference type="InterPro" id="IPR016054">
    <property type="entry name" value="LY6_UPA_recep-like"/>
</dbReference>
<organism evidence="5">
    <name type="scientific">Xenopus tropicalis</name>
    <name type="common">Western clawed frog</name>
    <name type="synonym">Silurana tropicalis</name>
    <dbReference type="NCBI Taxonomy" id="8364"/>
    <lineage>
        <taxon>Eukaryota</taxon>
        <taxon>Metazoa</taxon>
        <taxon>Chordata</taxon>
        <taxon>Craniata</taxon>
        <taxon>Vertebrata</taxon>
        <taxon>Euteleostomi</taxon>
        <taxon>Amphibia</taxon>
        <taxon>Batrachia</taxon>
        <taxon>Anura</taxon>
        <taxon>Pipoidea</taxon>
        <taxon>Pipidae</taxon>
        <taxon>Xenopodinae</taxon>
        <taxon>Xenopus</taxon>
        <taxon>Silurana</taxon>
    </lineage>
</organism>
<dbReference type="PANTHER" id="PTHR20914:SF29">
    <property type="entry name" value="PHOSPHOLIPASE A2 INHIBITOR SUBUNIT GAMMA B"/>
    <property type="match status" value="1"/>
</dbReference>
<feature type="chain" id="PRO_5030580635" description="UPAR/Ly6 domain-containing protein" evidence="3">
    <location>
        <begin position="21"/>
        <end position="222"/>
    </location>
</feature>
<feature type="signal peptide" evidence="3">
    <location>
        <begin position="1"/>
        <end position="20"/>
    </location>
</feature>
<dbReference type="Ensembl" id="ENSXETT00000110116">
    <property type="protein sequence ID" value="ENSXETP00000105470"/>
    <property type="gene ID" value="ENSXETG00000045577"/>
</dbReference>
<keyword evidence="2" id="KW-0964">Secreted</keyword>
<dbReference type="GO" id="GO:0005576">
    <property type="term" value="C:extracellular region"/>
    <property type="evidence" value="ECO:0007669"/>
    <property type="project" value="UniProtKB-SubCell"/>
</dbReference>
<reference evidence="5" key="2">
    <citation type="submission" date="2021-03" db="UniProtKB">
        <authorList>
            <consortium name="Ensembl"/>
        </authorList>
    </citation>
    <scope>IDENTIFICATION</scope>
</reference>
<dbReference type="InterPro" id="IPR050918">
    <property type="entry name" value="CNF-like_PLA2_Inhibitor"/>
</dbReference>
<dbReference type="AlphaFoldDB" id="A0A803JC73"/>
<proteinExistence type="predicted"/>
<dbReference type="CDD" id="cd23572">
    <property type="entry name" value="TFP_LU_ECD_PINLYP_rpt2"/>
    <property type="match status" value="1"/>
</dbReference>
<keyword evidence="3" id="KW-0732">Signal</keyword>
<name>A0A803JC73_XENTR</name>
<accession>A0A803JC73</accession>
<evidence type="ECO:0000256" key="1">
    <source>
        <dbReference type="ARBA" id="ARBA00004613"/>
    </source>
</evidence>
<feature type="domain" description="UPAR/Ly6" evidence="4">
    <location>
        <begin position="117"/>
        <end position="181"/>
    </location>
</feature>
<dbReference type="FunCoup" id="A0A803JC73">
    <property type="interactions" value="1"/>
</dbReference>
<evidence type="ECO:0000256" key="2">
    <source>
        <dbReference type="ARBA" id="ARBA00022525"/>
    </source>
</evidence>
<dbReference type="SUPFAM" id="SSF57302">
    <property type="entry name" value="Snake toxin-like"/>
    <property type="match status" value="2"/>
</dbReference>
<evidence type="ECO:0000259" key="4">
    <source>
        <dbReference type="Pfam" id="PF00021"/>
    </source>
</evidence>
<dbReference type="InterPro" id="IPR045860">
    <property type="entry name" value="Snake_toxin-like_sf"/>
</dbReference>
<dbReference type="Gene3D" id="2.10.60.10">
    <property type="entry name" value="CD59"/>
    <property type="match status" value="2"/>
</dbReference>
<dbReference type="InParanoid" id="A0A803JC73"/>
<dbReference type="PANTHER" id="PTHR20914">
    <property type="entry name" value="LY6/PLAUR DOMAIN-CONTAINING PROTEIN 8"/>
    <property type="match status" value="1"/>
</dbReference>
<feature type="domain" description="UPAR/Ly6" evidence="4">
    <location>
        <begin position="20"/>
        <end position="104"/>
    </location>
</feature>
<reference evidence="5" key="1">
    <citation type="journal article" date="2010" name="Science">
        <title>The genome of the Western clawed frog Xenopus tropicalis.</title>
        <authorList>
            <person name="Hellsten U."/>
            <person name="Harland R.M."/>
            <person name="Gilchrist M.J."/>
            <person name="Hendrix D."/>
            <person name="Jurka J."/>
            <person name="Kapitonov V."/>
            <person name="Ovcharenko I."/>
            <person name="Putnam N.H."/>
            <person name="Shu S."/>
            <person name="Taher L."/>
            <person name="Blitz I.L."/>
            <person name="Blumberg B."/>
            <person name="Dichmann D.S."/>
            <person name="Dubchak I."/>
            <person name="Amaya E."/>
            <person name="Detter J.C."/>
            <person name="Fletcher R."/>
            <person name="Gerhard D.S."/>
            <person name="Goodstein D."/>
            <person name="Graves T."/>
            <person name="Grigoriev I.V."/>
            <person name="Grimwood J."/>
            <person name="Kawashima T."/>
            <person name="Lindquist E."/>
            <person name="Lucas S.M."/>
            <person name="Mead P.E."/>
            <person name="Mitros T."/>
            <person name="Ogino H."/>
            <person name="Ohta Y."/>
            <person name="Poliakov A.V."/>
            <person name="Pollet N."/>
            <person name="Robert J."/>
            <person name="Salamov A."/>
            <person name="Sater A.K."/>
            <person name="Schmutz J."/>
            <person name="Terry A."/>
            <person name="Vize P.D."/>
            <person name="Warren W.C."/>
            <person name="Wells D."/>
            <person name="Wills A."/>
            <person name="Wilson R.K."/>
            <person name="Zimmerman L.B."/>
            <person name="Zorn A.M."/>
            <person name="Grainger R."/>
            <person name="Grammer T."/>
            <person name="Khokha M.K."/>
            <person name="Richardson P.M."/>
            <person name="Rokhsar D.S."/>
        </authorList>
    </citation>
    <scope>NUCLEOTIDE SEQUENCE [LARGE SCALE GENOMIC DNA]</scope>
    <source>
        <strain evidence="5">Nigerian</strain>
    </source>
</reference>
<comment type="subcellular location">
    <subcellularLocation>
        <location evidence="1">Secreted</location>
    </subcellularLocation>
</comment>
<dbReference type="Pfam" id="PF00021">
    <property type="entry name" value="UPAR_LY6"/>
    <property type="match status" value="2"/>
</dbReference>
<dbReference type="GeneTree" id="ENSGT00940000163304"/>
<evidence type="ECO:0000313" key="5">
    <source>
        <dbReference type="Ensembl" id="ENSXETP00000105470"/>
    </source>
</evidence>
<protein>
    <recommendedName>
        <fullName evidence="4">UPAR/Ly6 domain-containing protein</fullName>
    </recommendedName>
</protein>
<evidence type="ECO:0000256" key="3">
    <source>
        <dbReference type="SAM" id="SignalP"/>
    </source>
</evidence>